<dbReference type="Proteomes" id="UP000597444">
    <property type="component" value="Unassembled WGS sequence"/>
</dbReference>
<dbReference type="GO" id="GO:0003677">
    <property type="term" value="F:DNA binding"/>
    <property type="evidence" value="ECO:0007669"/>
    <property type="project" value="UniProtKB-KW"/>
</dbReference>
<keyword evidence="1" id="KW-0805">Transcription regulation</keyword>
<comment type="caution">
    <text evidence="5">The sequence shown here is derived from an EMBL/GenBank/DDBJ whole genome shotgun (WGS) entry which is preliminary data.</text>
</comment>
<dbReference type="Gene3D" id="1.25.40.10">
    <property type="entry name" value="Tetratricopeptide repeat domain"/>
    <property type="match status" value="1"/>
</dbReference>
<dbReference type="InterPro" id="IPR011990">
    <property type="entry name" value="TPR-like_helical_dom_sf"/>
</dbReference>
<evidence type="ECO:0000313" key="5">
    <source>
        <dbReference type="EMBL" id="GHO98198.1"/>
    </source>
</evidence>
<dbReference type="SUPFAM" id="SSF52540">
    <property type="entry name" value="P-loop containing nucleoside triphosphate hydrolases"/>
    <property type="match status" value="1"/>
</dbReference>
<dbReference type="PANTHER" id="PTHR44688">
    <property type="entry name" value="DNA-BINDING TRANSCRIPTIONAL ACTIVATOR DEVR_DOSR"/>
    <property type="match status" value="1"/>
</dbReference>
<dbReference type="GO" id="GO:0006355">
    <property type="term" value="P:regulation of DNA-templated transcription"/>
    <property type="evidence" value="ECO:0007669"/>
    <property type="project" value="InterPro"/>
</dbReference>
<reference evidence="5" key="1">
    <citation type="submission" date="2020-10" db="EMBL/GenBank/DDBJ databases">
        <title>Taxonomic study of unclassified bacteria belonging to the class Ktedonobacteria.</title>
        <authorList>
            <person name="Yabe S."/>
            <person name="Wang C.M."/>
            <person name="Zheng Y."/>
            <person name="Sakai Y."/>
            <person name="Cavaletti L."/>
            <person name="Monciardini P."/>
            <person name="Donadio S."/>
        </authorList>
    </citation>
    <scope>NUCLEOTIDE SEQUENCE</scope>
    <source>
        <strain evidence="5">ID150040</strain>
    </source>
</reference>
<dbReference type="SMART" id="SM00421">
    <property type="entry name" value="HTH_LUXR"/>
    <property type="match status" value="1"/>
</dbReference>
<dbReference type="InterPro" id="IPR027417">
    <property type="entry name" value="P-loop_NTPase"/>
</dbReference>
<name>A0A8J3N733_9CHLR</name>
<accession>A0A8J3N733</accession>
<feature type="domain" description="HTH luxR-type" evidence="4">
    <location>
        <begin position="569"/>
        <end position="634"/>
    </location>
</feature>
<proteinExistence type="predicted"/>
<keyword evidence="6" id="KW-1185">Reference proteome</keyword>
<dbReference type="SUPFAM" id="SSF46894">
    <property type="entry name" value="C-terminal effector domain of the bipartite response regulators"/>
    <property type="match status" value="1"/>
</dbReference>
<dbReference type="PROSITE" id="PS50043">
    <property type="entry name" value="HTH_LUXR_2"/>
    <property type="match status" value="1"/>
</dbReference>
<evidence type="ECO:0000259" key="4">
    <source>
        <dbReference type="PROSITE" id="PS50043"/>
    </source>
</evidence>
<dbReference type="InterPro" id="IPR059106">
    <property type="entry name" value="WHD_MalT"/>
</dbReference>
<dbReference type="EMBL" id="BNJK01000002">
    <property type="protein sequence ID" value="GHO98198.1"/>
    <property type="molecule type" value="Genomic_DNA"/>
</dbReference>
<protein>
    <recommendedName>
        <fullName evidence="4">HTH luxR-type domain-containing protein</fullName>
    </recommendedName>
</protein>
<dbReference type="Pfam" id="PF25873">
    <property type="entry name" value="WHD_MalT"/>
    <property type="match status" value="1"/>
</dbReference>
<dbReference type="Pfam" id="PF00196">
    <property type="entry name" value="GerE"/>
    <property type="match status" value="1"/>
</dbReference>
<evidence type="ECO:0000313" key="6">
    <source>
        <dbReference type="Proteomes" id="UP000597444"/>
    </source>
</evidence>
<gene>
    <name evidence="5" type="ORF">KSF_082460</name>
</gene>
<keyword evidence="2" id="KW-0238">DNA-binding</keyword>
<evidence type="ECO:0000256" key="2">
    <source>
        <dbReference type="ARBA" id="ARBA00023125"/>
    </source>
</evidence>
<keyword evidence="3" id="KW-0804">Transcription</keyword>
<dbReference type="Gene3D" id="1.10.10.10">
    <property type="entry name" value="Winged helix-like DNA-binding domain superfamily/Winged helix DNA-binding domain"/>
    <property type="match status" value="1"/>
</dbReference>
<dbReference type="InterPro" id="IPR000792">
    <property type="entry name" value="Tscrpt_reg_LuxR_C"/>
</dbReference>
<organism evidence="5 6">
    <name type="scientific">Reticulibacter mediterranei</name>
    <dbReference type="NCBI Taxonomy" id="2778369"/>
    <lineage>
        <taxon>Bacteria</taxon>
        <taxon>Bacillati</taxon>
        <taxon>Chloroflexota</taxon>
        <taxon>Ktedonobacteria</taxon>
        <taxon>Ktedonobacterales</taxon>
        <taxon>Reticulibacteraceae</taxon>
        <taxon>Reticulibacter</taxon>
    </lineage>
</organism>
<dbReference type="AlphaFoldDB" id="A0A8J3N733"/>
<dbReference type="RefSeq" id="WP_220208961.1">
    <property type="nucleotide sequence ID" value="NZ_BNJK01000002.1"/>
</dbReference>
<dbReference type="PRINTS" id="PR00038">
    <property type="entry name" value="HTHLUXR"/>
</dbReference>
<dbReference type="InterPro" id="IPR036388">
    <property type="entry name" value="WH-like_DNA-bd_sf"/>
</dbReference>
<evidence type="ECO:0000256" key="3">
    <source>
        <dbReference type="ARBA" id="ARBA00023163"/>
    </source>
</evidence>
<dbReference type="PANTHER" id="PTHR44688:SF16">
    <property type="entry name" value="DNA-BINDING TRANSCRIPTIONAL ACTIVATOR DEVR_DOSR"/>
    <property type="match status" value="1"/>
</dbReference>
<dbReference type="CDD" id="cd06170">
    <property type="entry name" value="LuxR_C_like"/>
    <property type="match status" value="1"/>
</dbReference>
<evidence type="ECO:0000256" key="1">
    <source>
        <dbReference type="ARBA" id="ARBA00023015"/>
    </source>
</evidence>
<dbReference type="InterPro" id="IPR016032">
    <property type="entry name" value="Sig_transdc_resp-reg_C-effctor"/>
</dbReference>
<dbReference type="Gene3D" id="3.40.50.300">
    <property type="entry name" value="P-loop containing nucleotide triphosphate hydrolases"/>
    <property type="match status" value="1"/>
</dbReference>
<sequence length="636" mass="71488">MIAGRLRSIWQGEPAPTAATEQQVSLLAPKLRPPRLPGSLIMRQRLLARLDEGLERKLTVLSVPAGFGKTTLVSQWIARHQISPDGSLLPPFPVAWVSLDSSDNDAIHFWRSVITACQVFRADLGTDALALLHTAQDWWRPSLRQSSLDGALTMLLNELGLLPGQEVLVLEDYHTITTTHIHETLASFIEQLPSSLHVVLMTRSDPPLPLARWRAEEQLIEVQANDLRFSEDEIVSFLQQLIPFTLSSEEMERLLERIEGWGVGLRLLALTLQGHMTEQEIEPVLKSFSGDHRHLLEYFVGKVLNAQPEPMQRFLLQTNLLASLTGSLCDAVTGRTDSEQWLETVERSGLFLVPLDHSSERWYRYHALFAEAMQHEARHRLGEEALHDCFQLASTWYEQHNMLTEAVKSALAGADYTRAASLIGNLMSAPFQPDMHEIFAMRDLLEQMPEQVFREQPVLALISAIVHAFAVDRYPPAITPLIEERLQCAEQTWTQENASTWLGRLAAFRALLAVGQERLPEAATFASMALTSLSEEDHEWRSISSDALGETARVAGSSSLAKEHVAPQPALLDDPLSQQELRILRLLVDGHTRQEIADELAVSMNTVKNHQKCIYRKLDVTSHERACEVARNLHLL</sequence>